<evidence type="ECO:0000313" key="2">
    <source>
        <dbReference type="Proteomes" id="UP000306319"/>
    </source>
</evidence>
<dbReference type="Proteomes" id="UP000306319">
    <property type="component" value="Unassembled WGS sequence"/>
</dbReference>
<comment type="caution">
    <text evidence="1">The sequence shown here is derived from an EMBL/GenBank/DDBJ whole genome shotgun (WGS) entry which is preliminary data.</text>
</comment>
<organism evidence="1 2">
    <name type="scientific">Lepagella muris</name>
    <dbReference type="NCBI Taxonomy" id="3032870"/>
    <lineage>
        <taxon>Bacteria</taxon>
        <taxon>Pseudomonadati</taxon>
        <taxon>Bacteroidota</taxon>
        <taxon>Bacteroidia</taxon>
        <taxon>Bacteroidales</taxon>
        <taxon>Muribaculaceae</taxon>
        <taxon>Lepagella</taxon>
    </lineage>
</organism>
<accession>A0AC61RDQ2</accession>
<protein>
    <submittedName>
        <fullName evidence="1">Uncharacterized protein</fullName>
    </submittedName>
</protein>
<proteinExistence type="predicted"/>
<sequence>MNICQLEQLRNLIQTSHINFLFGSGLSCPFLKTLNSIEKLLTAAQSLDKDLRTVVEASLFGEYFNSVMAPCMCDNLIAKKQEQYSSVVNTYEHFLSIWNAIMAKRDTSLLDKTINIFTTNIDNLVEKAAEHQRLEFNDGFKGYITPTFREDSFNNVLTKISPLYQNLAHIPIFNYIKIHGSINWKKADDEVSITYDRDLDLIRKIKETYDLIPNGQLVSVSSNDDIDQLVNRVKNMMCNDGYEMSPSINTFMDAYWKLIMIHPRKTKFKESVIDSHFYELMRRYSNTLEQSNTLLFVSGFSFADEHLAKITVRAANTNPTLQIVVFAFNEESKHTTLANIALGGTMLNDNIIVISPEDYYKGQKEDEREFIRECPVWNTKVIEEKNGEQKEKIIHVFSLEVINEVIFKRILGIIN</sequence>
<keyword evidence="2" id="KW-1185">Reference proteome</keyword>
<dbReference type="EMBL" id="SRYB01000022">
    <property type="protein sequence ID" value="TGY77651.1"/>
    <property type="molecule type" value="Genomic_DNA"/>
</dbReference>
<reference evidence="1" key="1">
    <citation type="submission" date="2019-04" db="EMBL/GenBank/DDBJ databases">
        <title>Microbes associate with the intestines of laboratory mice.</title>
        <authorList>
            <person name="Navarre W."/>
            <person name="Wong E."/>
            <person name="Huang K."/>
            <person name="Tropini C."/>
            <person name="Ng K."/>
            <person name="Yu B."/>
        </authorList>
    </citation>
    <scope>NUCLEOTIDE SEQUENCE</scope>
    <source>
        <strain evidence="1">NM04_E33</strain>
    </source>
</reference>
<evidence type="ECO:0000313" key="1">
    <source>
        <dbReference type="EMBL" id="TGY77651.1"/>
    </source>
</evidence>
<gene>
    <name evidence="1" type="ORF">E5331_13825</name>
</gene>
<name>A0AC61RDQ2_9BACT</name>